<accession>A0A239HR42</accession>
<feature type="domain" description="FAD-binding PCMH-type" evidence="2">
    <location>
        <begin position="14"/>
        <end position="179"/>
    </location>
</feature>
<evidence type="ECO:0000313" key="4">
    <source>
        <dbReference type="Proteomes" id="UP000198318"/>
    </source>
</evidence>
<dbReference type="Gene3D" id="1.10.45.10">
    <property type="entry name" value="Vanillyl-alcohol Oxidase, Chain A, domain 4"/>
    <property type="match status" value="1"/>
</dbReference>
<dbReference type="InterPro" id="IPR007173">
    <property type="entry name" value="ALO_C"/>
</dbReference>
<evidence type="ECO:0000256" key="1">
    <source>
        <dbReference type="ARBA" id="ARBA00023002"/>
    </source>
</evidence>
<keyword evidence="1" id="KW-0560">Oxidoreductase</keyword>
<dbReference type="GO" id="GO:0071949">
    <property type="term" value="F:FAD binding"/>
    <property type="evidence" value="ECO:0007669"/>
    <property type="project" value="InterPro"/>
</dbReference>
<dbReference type="Gene3D" id="3.30.465.10">
    <property type="match status" value="1"/>
</dbReference>
<dbReference type="InterPro" id="IPR036318">
    <property type="entry name" value="FAD-bd_PCMH-like_sf"/>
</dbReference>
<dbReference type="Gene3D" id="3.30.70.2520">
    <property type="match status" value="1"/>
</dbReference>
<name>A0A239HR42_9ACTN</name>
<evidence type="ECO:0000313" key="3">
    <source>
        <dbReference type="EMBL" id="SNS83548.1"/>
    </source>
</evidence>
<dbReference type="InterPro" id="IPR006094">
    <property type="entry name" value="Oxid_FAD_bind_N"/>
</dbReference>
<dbReference type="PANTHER" id="PTHR43762:SF1">
    <property type="entry name" value="D-ARABINONO-1,4-LACTONE OXIDASE"/>
    <property type="match status" value="1"/>
</dbReference>
<dbReference type="Proteomes" id="UP000198318">
    <property type="component" value="Unassembled WGS sequence"/>
</dbReference>
<organism evidence="3 4">
    <name type="scientific">Actinomadura meyerae</name>
    <dbReference type="NCBI Taxonomy" id="240840"/>
    <lineage>
        <taxon>Bacteria</taxon>
        <taxon>Bacillati</taxon>
        <taxon>Actinomycetota</taxon>
        <taxon>Actinomycetes</taxon>
        <taxon>Streptosporangiales</taxon>
        <taxon>Thermomonosporaceae</taxon>
        <taxon>Actinomadura</taxon>
    </lineage>
</organism>
<sequence length="417" mass="44138">MDQLGRLRNWAGNVGYGAARVHRPESLEALRRVVAGARRVRALGSGHSFSLVADTTGDLVRLDGLPPLVEIDTARQAATVAAGMRYADVAAELHREGFALPNMASLPHISVAGSCATGTHGSGDGLRCLPASVTALELVGPDGDLLELRRDRDAAFPGAVVALGALGVVTRLTLEVEPAFEVAQHVRLGVPLGDLAARFDEVFGAAYSVSAFTGWRGGEAVVWLKCRAGAPEPVWGGGRPADAAQHPVPGMDPAACTVQLGEPGPWHERLPHFRPELTPSAGRELQSEWFLPREAAAAAIEAVRGLADVVAPVLHISEIRTVRGDDLWLSPAYGRDTVTFHFTWHDDLAGVLPAVEALQERLVPLGARPHWGKVSTTPAEQVAARYERAADFAGLAAAVDPGGKFRNAFVDALFPRG</sequence>
<dbReference type="AlphaFoldDB" id="A0A239HR42"/>
<dbReference type="Pfam" id="PF04030">
    <property type="entry name" value="ALO"/>
    <property type="match status" value="1"/>
</dbReference>
<dbReference type="Gene3D" id="3.30.70.2530">
    <property type="match status" value="1"/>
</dbReference>
<evidence type="ECO:0000259" key="2">
    <source>
        <dbReference type="PROSITE" id="PS51387"/>
    </source>
</evidence>
<dbReference type="GO" id="GO:0016020">
    <property type="term" value="C:membrane"/>
    <property type="evidence" value="ECO:0007669"/>
    <property type="project" value="InterPro"/>
</dbReference>
<dbReference type="OrthoDB" id="9800184at2"/>
<dbReference type="PANTHER" id="PTHR43762">
    <property type="entry name" value="L-GULONOLACTONE OXIDASE"/>
    <property type="match status" value="1"/>
</dbReference>
<dbReference type="RefSeq" id="WP_089326262.1">
    <property type="nucleotide sequence ID" value="NZ_FZOR01000010.1"/>
</dbReference>
<dbReference type="GO" id="GO:0003885">
    <property type="term" value="F:D-arabinono-1,4-lactone oxidase activity"/>
    <property type="evidence" value="ECO:0007669"/>
    <property type="project" value="InterPro"/>
</dbReference>
<dbReference type="InterPro" id="IPR016166">
    <property type="entry name" value="FAD-bd_PCMH"/>
</dbReference>
<dbReference type="Gene3D" id="3.30.43.10">
    <property type="entry name" value="Uridine Diphospho-n-acetylenolpyruvylglucosamine Reductase, domain 2"/>
    <property type="match status" value="1"/>
</dbReference>
<gene>
    <name evidence="3" type="ORF">SAMN05443665_101094</name>
</gene>
<dbReference type="InterPro" id="IPR016171">
    <property type="entry name" value="Vanillyl_alc_oxidase_C-sub2"/>
</dbReference>
<dbReference type="GO" id="GO:0080049">
    <property type="term" value="F:L-gulono-1,4-lactone dehydrogenase activity"/>
    <property type="evidence" value="ECO:0007669"/>
    <property type="project" value="TreeGrafter"/>
</dbReference>
<dbReference type="InterPro" id="IPR016167">
    <property type="entry name" value="FAD-bd_PCMH_sub1"/>
</dbReference>
<dbReference type="PROSITE" id="PS51387">
    <property type="entry name" value="FAD_PCMH"/>
    <property type="match status" value="1"/>
</dbReference>
<protein>
    <submittedName>
        <fullName evidence="3">Xylitol oxidase</fullName>
    </submittedName>
</protein>
<dbReference type="InterPro" id="IPR016169">
    <property type="entry name" value="FAD-bd_PCMH_sub2"/>
</dbReference>
<dbReference type="PIRSF" id="PIRSF000136">
    <property type="entry name" value="LGO_GLO"/>
    <property type="match status" value="1"/>
</dbReference>
<dbReference type="EMBL" id="FZOR01000010">
    <property type="protein sequence ID" value="SNS83548.1"/>
    <property type="molecule type" value="Genomic_DNA"/>
</dbReference>
<keyword evidence="4" id="KW-1185">Reference proteome</keyword>
<dbReference type="InterPro" id="IPR010031">
    <property type="entry name" value="FAD_lactone_oxidase-like"/>
</dbReference>
<proteinExistence type="predicted"/>
<reference evidence="3 4" key="1">
    <citation type="submission" date="2017-06" db="EMBL/GenBank/DDBJ databases">
        <authorList>
            <person name="Kim H.J."/>
            <person name="Triplett B.A."/>
        </authorList>
    </citation>
    <scope>NUCLEOTIDE SEQUENCE [LARGE SCALE GENOMIC DNA]</scope>
    <source>
        <strain evidence="3 4">DSM 44715</strain>
    </source>
</reference>
<dbReference type="Pfam" id="PF01565">
    <property type="entry name" value="FAD_binding_4"/>
    <property type="match status" value="1"/>
</dbReference>
<dbReference type="SUPFAM" id="SSF56176">
    <property type="entry name" value="FAD-binding/transporter-associated domain-like"/>
    <property type="match status" value="1"/>
</dbReference>